<proteinExistence type="inferred from homology"/>
<dbReference type="InterPro" id="IPR003593">
    <property type="entry name" value="AAA+_ATPase"/>
</dbReference>
<comment type="similarity">
    <text evidence="1">Belongs to the ABC transporter superfamily.</text>
</comment>
<organism evidence="6 7">
    <name type="scientific">Streptomyces odorifer</name>
    <dbReference type="NCBI Taxonomy" id="53450"/>
    <lineage>
        <taxon>Bacteria</taxon>
        <taxon>Bacillati</taxon>
        <taxon>Actinomycetota</taxon>
        <taxon>Actinomycetes</taxon>
        <taxon>Kitasatosporales</taxon>
        <taxon>Streptomycetaceae</taxon>
        <taxon>Streptomyces</taxon>
        <taxon>Streptomyces albidoflavus group</taxon>
    </lineage>
</organism>
<dbReference type="GO" id="GO:0005524">
    <property type="term" value="F:ATP binding"/>
    <property type="evidence" value="ECO:0007669"/>
    <property type="project" value="UniProtKB-KW"/>
</dbReference>
<dbReference type="PROSITE" id="PS50893">
    <property type="entry name" value="ABC_TRANSPORTER_2"/>
    <property type="match status" value="1"/>
</dbReference>
<keyword evidence="7" id="KW-1185">Reference proteome</keyword>
<name>A0A7Y6KIE6_9ACTN</name>
<evidence type="ECO:0000313" key="6">
    <source>
        <dbReference type="EMBL" id="NUV31581.1"/>
    </source>
</evidence>
<keyword evidence="4 6" id="KW-0067">ATP-binding</keyword>
<dbReference type="InterPro" id="IPR003439">
    <property type="entry name" value="ABC_transporter-like_ATP-bd"/>
</dbReference>
<dbReference type="Proteomes" id="UP000540128">
    <property type="component" value="Unassembled WGS sequence"/>
</dbReference>
<reference evidence="6 7" key="1">
    <citation type="submission" date="2020-03" db="EMBL/GenBank/DDBJ databases">
        <title>Complete genome sequence of sixteen Streptomyces strains facilitates identification of candidate genes involved in plant growth-promotion in grain legumes and cereals.</title>
        <authorList>
            <person name="Gopalakrishnan S."/>
            <person name="Thakur V."/>
            <person name="Saxena R."/>
            <person name="Vadlamudi S."/>
            <person name="Purohit S."/>
            <person name="Kumar V."/>
            <person name="Rathore A."/>
            <person name="Chitikineni A."/>
            <person name="Varshney R.K."/>
        </authorList>
    </citation>
    <scope>NUCLEOTIDE SEQUENCE [LARGE SCALE GENOMIC DNA]</scope>
    <source>
        <strain evidence="6 7">KAI-180</strain>
    </source>
</reference>
<evidence type="ECO:0000259" key="5">
    <source>
        <dbReference type="PROSITE" id="PS50893"/>
    </source>
</evidence>
<evidence type="ECO:0000256" key="4">
    <source>
        <dbReference type="ARBA" id="ARBA00022840"/>
    </source>
</evidence>
<evidence type="ECO:0000313" key="7">
    <source>
        <dbReference type="Proteomes" id="UP000540128"/>
    </source>
</evidence>
<dbReference type="SMART" id="SM00382">
    <property type="entry name" value="AAA"/>
    <property type="match status" value="1"/>
</dbReference>
<dbReference type="Pfam" id="PF00005">
    <property type="entry name" value="ABC_tran"/>
    <property type="match status" value="1"/>
</dbReference>
<dbReference type="GO" id="GO:0016887">
    <property type="term" value="F:ATP hydrolysis activity"/>
    <property type="evidence" value="ECO:0007669"/>
    <property type="project" value="InterPro"/>
</dbReference>
<dbReference type="PANTHER" id="PTHR43335">
    <property type="entry name" value="ABC TRANSPORTER, ATP-BINDING PROTEIN"/>
    <property type="match status" value="1"/>
</dbReference>
<dbReference type="EMBL" id="JAANNT010000028">
    <property type="protein sequence ID" value="NUV31581.1"/>
    <property type="molecule type" value="Genomic_DNA"/>
</dbReference>
<dbReference type="AlphaFoldDB" id="A0A7Y6KIE6"/>
<dbReference type="SUPFAM" id="SSF52540">
    <property type="entry name" value="P-loop containing nucleoside triphosphate hydrolases"/>
    <property type="match status" value="1"/>
</dbReference>
<keyword evidence="3" id="KW-0547">Nucleotide-binding</keyword>
<dbReference type="PANTHER" id="PTHR43335:SF4">
    <property type="entry name" value="ABC TRANSPORTER, ATP-BINDING PROTEIN"/>
    <property type="match status" value="1"/>
</dbReference>
<keyword evidence="2" id="KW-0813">Transport</keyword>
<dbReference type="Gene3D" id="3.40.50.300">
    <property type="entry name" value="P-loop containing nucleotide triphosphate hydrolases"/>
    <property type="match status" value="1"/>
</dbReference>
<evidence type="ECO:0000256" key="3">
    <source>
        <dbReference type="ARBA" id="ARBA00022741"/>
    </source>
</evidence>
<evidence type="ECO:0000256" key="2">
    <source>
        <dbReference type="ARBA" id="ARBA00022448"/>
    </source>
</evidence>
<gene>
    <name evidence="6" type="ORF">G6W59_25315</name>
</gene>
<feature type="domain" description="ABC transporter" evidence="5">
    <location>
        <begin position="6"/>
        <end position="231"/>
    </location>
</feature>
<evidence type="ECO:0000256" key="1">
    <source>
        <dbReference type="ARBA" id="ARBA00005417"/>
    </source>
</evidence>
<dbReference type="RefSeq" id="WP_030698895.1">
    <property type="nucleotide sequence ID" value="NZ_JAANNT010000028.1"/>
</dbReference>
<sequence>MKAYGIEVTGLTKRFGEVTAVDSVSFAVEPGVVTGFLGPNGAGKTTTMRMILGLVTPTEGTATIGGRRYTELDRPTRTVGAVLDAGAFHPNHSARDHLRIYCAMGGHPDSRVDELLDRLGLAEHAHRRTRTFSTGMKQRLSLATALLGDPSVLLLDEPSNGLDPEGIAWLRTFLRELAAEGRTVLVSSHVLSEVQQIVDDVVVIRRGRMVAAGPLAEIARRRPPTVLVHSPDAEQLRALILDGTRGPDAEVATAEDGSLRVSGLTAAETADLAAAAGLRVHGLGAEDSSLEQLFLDLTQDRAGQAGQYEGDAR</sequence>
<accession>A0A7Y6KIE6</accession>
<comment type="caution">
    <text evidence="6">The sequence shown here is derived from an EMBL/GenBank/DDBJ whole genome shotgun (WGS) entry which is preliminary data.</text>
</comment>
<dbReference type="InterPro" id="IPR027417">
    <property type="entry name" value="P-loop_NTPase"/>
</dbReference>
<protein>
    <submittedName>
        <fullName evidence="6">ATP-binding cassette domain-containing protein</fullName>
    </submittedName>
</protein>